<protein>
    <submittedName>
        <fullName evidence="1">Uncharacterized protein</fullName>
    </submittedName>
</protein>
<sequence length="132" mass="15116">MLKNEVPLALSPTCFIHHVFIDAWHHSLSTMIRKASRQFGEQIISHYRSDDISGEYRVFSGFGDGYWMIGVGIEIPVDLCKQFPSLIVSNRLIERRHCPDNITMIIEYELGKMPVGRINGHLTRKLTVTCNV</sequence>
<keyword evidence="2" id="KW-1185">Reference proteome</keyword>
<reference evidence="1 2" key="1">
    <citation type="journal article" date="2010" name="J. Bacteriol.">
        <title>Complete genome sequence of Enterobacter cloacae subsp. cloacae type strain ATCC 13047.</title>
        <authorList>
            <person name="Ren Y."/>
            <person name="Ren Y."/>
            <person name="Zhou Z."/>
            <person name="Guo X."/>
            <person name="Li Y."/>
            <person name="Feng L."/>
            <person name="Wang L."/>
        </authorList>
    </citation>
    <scope>NUCLEOTIDE SEQUENCE [LARGE SCALE GENOMIC DNA]</scope>
    <source>
        <strain evidence="2">ATCC 13047 / DSM 30054 / NBRC 13535 / NCTC 10005 / WDCM 00083 / NCDC 279-56</strain>
        <plasmid evidence="1">pECL_B</plasmid>
    </source>
</reference>
<organism evidence="1 2">
    <name type="scientific">Enterobacter cloacae subsp. cloacae (strain ATCC 13047 / DSM 30054 / NBRC 13535 / NCTC 10005 / WDCM 00083 / NCDC 279-56)</name>
    <dbReference type="NCBI Taxonomy" id="716541"/>
    <lineage>
        <taxon>Bacteria</taxon>
        <taxon>Pseudomonadati</taxon>
        <taxon>Pseudomonadota</taxon>
        <taxon>Gammaproteobacteria</taxon>
        <taxon>Enterobacterales</taxon>
        <taxon>Enterobacteriaceae</taxon>
        <taxon>Enterobacter</taxon>
        <taxon>Enterobacter cloacae complex</taxon>
    </lineage>
</organism>
<proteinExistence type="predicted"/>
<dbReference type="EMBL" id="CP001920">
    <property type="protein sequence ID" value="ADF65044.1"/>
    <property type="molecule type" value="Genomic_DNA"/>
</dbReference>
<name>A0A0H3CUU9_ENTCC</name>
<gene>
    <name evidence="1" type="ordered locus">ECL_B082</name>
</gene>
<geneLocation type="plasmid" evidence="1 2">
    <name>pECL_B</name>
</geneLocation>
<dbReference type="AlphaFoldDB" id="A0A0H3CUU9"/>
<dbReference type="RefSeq" id="WP_013087352.1">
    <property type="nucleotide sequence ID" value="NC_014108.1"/>
</dbReference>
<dbReference type="KEGG" id="enc:ECL_B082"/>
<dbReference type="OrthoDB" id="9978265at2"/>
<evidence type="ECO:0000313" key="2">
    <source>
        <dbReference type="Proteomes" id="UP000002363"/>
    </source>
</evidence>
<dbReference type="HOGENOM" id="CLU_1913776_0_0_6"/>
<evidence type="ECO:0000313" key="1">
    <source>
        <dbReference type="EMBL" id="ADF65044.1"/>
    </source>
</evidence>
<accession>A0A0H3CUU9</accession>
<dbReference type="EnsemblBacteria" id="ADF65044">
    <property type="protein sequence ID" value="ADF65044"/>
    <property type="gene ID" value="ECL_B082"/>
</dbReference>
<keyword evidence="1" id="KW-0614">Plasmid</keyword>
<dbReference type="Proteomes" id="UP000002363">
    <property type="component" value="Plasmid pECL_B"/>
</dbReference>